<dbReference type="GO" id="GO:0016787">
    <property type="term" value="F:hydrolase activity"/>
    <property type="evidence" value="ECO:0007669"/>
    <property type="project" value="UniProtKB-KW"/>
</dbReference>
<dbReference type="Gene3D" id="3.40.50.1820">
    <property type="entry name" value="alpha/beta hydrolase"/>
    <property type="match status" value="1"/>
</dbReference>
<dbReference type="InterPro" id="IPR029058">
    <property type="entry name" value="AB_hydrolase_fold"/>
</dbReference>
<dbReference type="RefSeq" id="WP_380080707.1">
    <property type="nucleotide sequence ID" value="NZ_JBHRZF010000214.1"/>
</dbReference>
<reference evidence="3" key="1">
    <citation type="journal article" date="2019" name="Int. J. Syst. Evol. Microbiol.">
        <title>The Global Catalogue of Microorganisms (GCM) 10K type strain sequencing project: providing services to taxonomists for standard genome sequencing and annotation.</title>
        <authorList>
            <consortium name="The Broad Institute Genomics Platform"/>
            <consortium name="The Broad Institute Genome Sequencing Center for Infectious Disease"/>
            <person name="Wu L."/>
            <person name="Ma J."/>
        </authorList>
    </citation>
    <scope>NUCLEOTIDE SEQUENCE [LARGE SCALE GENOMIC DNA]</scope>
    <source>
        <strain evidence="3">CCTCC AB 2013263</strain>
    </source>
</reference>
<keyword evidence="3" id="KW-1185">Reference proteome</keyword>
<evidence type="ECO:0000259" key="1">
    <source>
        <dbReference type="Pfam" id="PF12146"/>
    </source>
</evidence>
<dbReference type="Pfam" id="PF12146">
    <property type="entry name" value="Hydrolase_4"/>
    <property type="match status" value="1"/>
</dbReference>
<dbReference type="SUPFAM" id="SSF53474">
    <property type="entry name" value="alpha/beta-Hydrolases"/>
    <property type="match status" value="1"/>
</dbReference>
<dbReference type="EMBL" id="JBHRZF010000214">
    <property type="protein sequence ID" value="MFC3862771.1"/>
    <property type="molecule type" value="Genomic_DNA"/>
</dbReference>
<proteinExistence type="predicted"/>
<sequence>MQQQKWTVPGAPVRGFVWPAEKPRGVVLLAHGFGEYAGRYVERYHGLIPELVNSGFTVYSYDQRGHGTSDGRRAVVDMNVLVEDHLKAREALRDQPLPVFLFGHSMGGLITAASAARDPRGLRGVILSSPALLVGEDEPRLKKKLAPLLARVAPGLPVTELPTSGLSRRKDELAAYEADPGIYHGKVAALSAGTMLSLSDSLWRRYPQWTLPTLIFHGSRDQITDPRGSRRFHDVIPAKDKTYMEFEGGYHELLNDECRAEVRELILGWLRGHTL</sequence>
<dbReference type="InterPro" id="IPR000073">
    <property type="entry name" value="AB_hydrolase_1"/>
</dbReference>
<feature type="domain" description="Serine aminopeptidase S33" evidence="1">
    <location>
        <begin position="22"/>
        <end position="257"/>
    </location>
</feature>
<dbReference type="InterPro" id="IPR051044">
    <property type="entry name" value="MAG_DAG_Lipase"/>
</dbReference>
<name>A0ABV8AC15_9DEIO</name>
<keyword evidence="2" id="KW-0378">Hydrolase</keyword>
<dbReference type="PANTHER" id="PTHR11614">
    <property type="entry name" value="PHOSPHOLIPASE-RELATED"/>
    <property type="match status" value="1"/>
</dbReference>
<accession>A0ABV8AC15</accession>
<evidence type="ECO:0000313" key="3">
    <source>
        <dbReference type="Proteomes" id="UP001595748"/>
    </source>
</evidence>
<protein>
    <submittedName>
        <fullName evidence="2">Alpha/beta hydrolase</fullName>
    </submittedName>
</protein>
<dbReference type="Proteomes" id="UP001595748">
    <property type="component" value="Unassembled WGS sequence"/>
</dbReference>
<evidence type="ECO:0000313" key="2">
    <source>
        <dbReference type="EMBL" id="MFC3862771.1"/>
    </source>
</evidence>
<dbReference type="InterPro" id="IPR022742">
    <property type="entry name" value="Hydrolase_4"/>
</dbReference>
<organism evidence="2 3">
    <name type="scientific">Deinococcus antarcticus</name>
    <dbReference type="NCBI Taxonomy" id="1298767"/>
    <lineage>
        <taxon>Bacteria</taxon>
        <taxon>Thermotogati</taxon>
        <taxon>Deinococcota</taxon>
        <taxon>Deinococci</taxon>
        <taxon>Deinococcales</taxon>
        <taxon>Deinococcaceae</taxon>
        <taxon>Deinococcus</taxon>
    </lineage>
</organism>
<dbReference type="PRINTS" id="PR00111">
    <property type="entry name" value="ABHYDROLASE"/>
</dbReference>
<comment type="caution">
    <text evidence="2">The sequence shown here is derived from an EMBL/GenBank/DDBJ whole genome shotgun (WGS) entry which is preliminary data.</text>
</comment>
<gene>
    <name evidence="2" type="ORF">ACFOPQ_18565</name>
</gene>